<evidence type="ECO:0000313" key="2">
    <source>
        <dbReference type="Proteomes" id="UP000001548"/>
    </source>
</evidence>
<dbReference type="Proteomes" id="UP000001548">
    <property type="component" value="Unassembled WGS sequence"/>
</dbReference>
<dbReference type="OMA" id="TFRMAIF"/>
<protein>
    <submittedName>
        <fullName evidence="1">Uncharacterized protein</fullName>
    </submittedName>
</protein>
<dbReference type="VEuPathDB" id="GiardiaDB:GL50803_5273"/>
<dbReference type="AlphaFoldDB" id="D3KHR8"/>
<name>D3KHR8_GIAIC</name>
<comment type="caution">
    <text evidence="1">The sequence shown here is derived from an EMBL/GenBank/DDBJ whole genome shotgun (WGS) entry which is preliminary data.</text>
</comment>
<keyword evidence="2" id="KW-1185">Reference proteome</keyword>
<accession>D3KHR8</accession>
<gene>
    <name evidence="1" type="ORF">GL50803_005273</name>
</gene>
<proteinExistence type="predicted"/>
<sequence>MVNLELIQSSRNLCKLAQILQDNNLSDDETSSQELDTLIVASRRALTRTVNNYYAMSPLSAMHSEQTIDLQQGTVYFFRDDLLIDLQKLPGFFKDCLLSSGTVSHQITDYLRDFSLLSSDAVQVLMARVCYLGKGVLRHFDTADSPPLVFGNSSASILREIIKTECCILSLLVQLRSLADYSFQVYSALTYLLPAAIVSLEECGYDSVKALSAILDVLLWASDDGKAVFYTTFRMAIFSTKQRNQGLYNQILQLIAAKIDLVIKDPLKCMDIVLLSDPQSSMQQTQFLIFLHILCSSNLWDTLELTDKLKLELSIQAYYAMLVKELRNPSGSTTNPNYMYEVHLLIQFLGLKYSTEVRKN</sequence>
<dbReference type="EMBL" id="AACB03000002">
    <property type="protein sequence ID" value="KAE8304106.1"/>
    <property type="molecule type" value="Genomic_DNA"/>
</dbReference>
<dbReference type="HOGENOM" id="CLU_770381_0_0_1"/>
<evidence type="ECO:0000313" key="1">
    <source>
        <dbReference type="EMBL" id="KAE8304106.1"/>
    </source>
</evidence>
<organism evidence="1 2">
    <name type="scientific">Giardia intestinalis (strain ATCC 50803 / WB clone C6)</name>
    <name type="common">Giardia lamblia</name>
    <dbReference type="NCBI Taxonomy" id="184922"/>
    <lineage>
        <taxon>Eukaryota</taxon>
        <taxon>Metamonada</taxon>
        <taxon>Diplomonadida</taxon>
        <taxon>Hexamitidae</taxon>
        <taxon>Giardiinae</taxon>
        <taxon>Giardia</taxon>
    </lineage>
</organism>
<reference evidence="1 2" key="1">
    <citation type="journal article" date="2007" name="Science">
        <title>Genomic minimalism in the early diverging intestinal parasite Giardia lamblia.</title>
        <authorList>
            <person name="Morrison H.G."/>
            <person name="McArthur A.G."/>
            <person name="Gillin F.D."/>
            <person name="Aley S.B."/>
            <person name="Adam R.D."/>
            <person name="Olsen G.J."/>
            <person name="Best A.A."/>
            <person name="Cande W.Z."/>
            <person name="Chen F."/>
            <person name="Cipriano M.J."/>
            <person name="Davids B.J."/>
            <person name="Dawson S.C."/>
            <person name="Elmendorf H.G."/>
            <person name="Hehl A.B."/>
            <person name="Holder M.E."/>
            <person name="Huse S.M."/>
            <person name="Kim U.U."/>
            <person name="Lasek-Nesselquist E."/>
            <person name="Manning G."/>
            <person name="Nigam A."/>
            <person name="Nixon J.E."/>
            <person name="Palm D."/>
            <person name="Passamaneck N.E."/>
            <person name="Prabhu A."/>
            <person name="Reich C.I."/>
            <person name="Reiner D.S."/>
            <person name="Samuelson J."/>
            <person name="Svard S.G."/>
            <person name="Sogin M.L."/>
        </authorList>
    </citation>
    <scope>NUCLEOTIDE SEQUENCE [LARGE SCALE GENOMIC DNA]</scope>
    <source>
        <strain evidence="1 2">WB C6</strain>
    </source>
</reference>